<dbReference type="PROSITE" id="PS50011">
    <property type="entry name" value="PROTEIN_KINASE_DOM"/>
    <property type="match status" value="1"/>
</dbReference>
<dbReference type="InterPro" id="IPR000719">
    <property type="entry name" value="Prot_kinase_dom"/>
</dbReference>
<keyword evidence="10" id="KW-1185">Reference proteome</keyword>
<evidence type="ECO:0000256" key="7">
    <source>
        <dbReference type="SAM" id="MobiDB-lite"/>
    </source>
</evidence>
<comment type="caution">
    <text evidence="9">The sequence shown here is derived from an EMBL/GenBank/DDBJ whole genome shotgun (WGS) entry which is preliminary data.</text>
</comment>
<evidence type="ECO:0000259" key="8">
    <source>
        <dbReference type="PROSITE" id="PS50011"/>
    </source>
</evidence>
<evidence type="ECO:0000256" key="1">
    <source>
        <dbReference type="ARBA" id="ARBA00006485"/>
    </source>
</evidence>
<dbReference type="SUPFAM" id="SSF56112">
    <property type="entry name" value="Protein kinase-like (PK-like)"/>
    <property type="match status" value="1"/>
</dbReference>
<proteinExistence type="inferred from homology"/>
<evidence type="ECO:0000313" key="9">
    <source>
        <dbReference type="EMBL" id="KAL2042423.1"/>
    </source>
</evidence>
<dbReference type="Pfam" id="PF00069">
    <property type="entry name" value="Pkinase"/>
    <property type="match status" value="1"/>
</dbReference>
<dbReference type="EMBL" id="JBEFKJ010000014">
    <property type="protein sequence ID" value="KAL2042423.1"/>
    <property type="molecule type" value="Genomic_DNA"/>
</dbReference>
<dbReference type="InterPro" id="IPR008271">
    <property type="entry name" value="Ser/Thr_kinase_AS"/>
</dbReference>
<dbReference type="PANTHER" id="PTHR24056:SF576">
    <property type="entry name" value="SERINE_THREONINE-PROTEIN KINASE CSK1"/>
    <property type="match status" value="1"/>
</dbReference>
<comment type="catalytic activity">
    <reaction evidence="6">
        <text>L-seryl-[protein] + ATP = O-phospho-L-seryl-[protein] + ADP + H(+)</text>
        <dbReference type="Rhea" id="RHEA:17989"/>
        <dbReference type="Rhea" id="RHEA-COMP:9863"/>
        <dbReference type="Rhea" id="RHEA-COMP:11604"/>
        <dbReference type="ChEBI" id="CHEBI:15378"/>
        <dbReference type="ChEBI" id="CHEBI:29999"/>
        <dbReference type="ChEBI" id="CHEBI:30616"/>
        <dbReference type="ChEBI" id="CHEBI:83421"/>
        <dbReference type="ChEBI" id="CHEBI:456216"/>
        <dbReference type="EC" id="2.7.11.22"/>
    </reaction>
</comment>
<reference evidence="9 10" key="1">
    <citation type="submission" date="2024-09" db="EMBL/GenBank/DDBJ databases">
        <title>Rethinking Asexuality: The Enigmatic Case of Functional Sexual Genes in Lepraria (Stereocaulaceae).</title>
        <authorList>
            <person name="Doellman M."/>
            <person name="Sun Y."/>
            <person name="Barcenas-Pena A."/>
            <person name="Lumbsch H.T."/>
            <person name="Grewe F."/>
        </authorList>
    </citation>
    <scope>NUCLEOTIDE SEQUENCE [LARGE SCALE GENOMIC DNA]</scope>
    <source>
        <strain evidence="9 10">Mercado 3170</strain>
    </source>
</reference>
<dbReference type="PROSITE" id="PS00108">
    <property type="entry name" value="PROTEIN_KINASE_ST"/>
    <property type="match status" value="1"/>
</dbReference>
<protein>
    <recommendedName>
        <fullName evidence="2">cyclin-dependent kinase</fullName>
        <ecNumber evidence="2">2.7.11.22</ecNumber>
    </recommendedName>
</protein>
<dbReference type="EC" id="2.7.11.22" evidence="2"/>
<feature type="region of interest" description="Disordered" evidence="7">
    <location>
        <begin position="76"/>
        <end position="101"/>
    </location>
</feature>
<evidence type="ECO:0000256" key="6">
    <source>
        <dbReference type="ARBA" id="ARBA00048367"/>
    </source>
</evidence>
<dbReference type="Proteomes" id="UP001590950">
    <property type="component" value="Unassembled WGS sequence"/>
</dbReference>
<keyword evidence="3" id="KW-0547">Nucleotide-binding</keyword>
<dbReference type="Gene3D" id="1.10.510.10">
    <property type="entry name" value="Transferase(Phosphotransferase) domain 1"/>
    <property type="match status" value="1"/>
</dbReference>
<comment type="catalytic activity">
    <reaction evidence="5">
        <text>L-threonyl-[protein] + ATP = O-phospho-L-threonyl-[protein] + ADP + H(+)</text>
        <dbReference type="Rhea" id="RHEA:46608"/>
        <dbReference type="Rhea" id="RHEA-COMP:11060"/>
        <dbReference type="Rhea" id="RHEA-COMP:11605"/>
        <dbReference type="ChEBI" id="CHEBI:15378"/>
        <dbReference type="ChEBI" id="CHEBI:30013"/>
        <dbReference type="ChEBI" id="CHEBI:30616"/>
        <dbReference type="ChEBI" id="CHEBI:61977"/>
        <dbReference type="ChEBI" id="CHEBI:456216"/>
        <dbReference type="EC" id="2.7.11.22"/>
    </reaction>
</comment>
<dbReference type="PANTHER" id="PTHR24056">
    <property type="entry name" value="CELL DIVISION PROTEIN KINASE"/>
    <property type="match status" value="1"/>
</dbReference>
<name>A0ABR4ABI5_9LECA</name>
<dbReference type="SMART" id="SM00220">
    <property type="entry name" value="S_TKc"/>
    <property type="match status" value="1"/>
</dbReference>
<accession>A0ABR4ABI5</accession>
<evidence type="ECO:0000256" key="3">
    <source>
        <dbReference type="ARBA" id="ARBA00022741"/>
    </source>
</evidence>
<keyword evidence="4" id="KW-0067">ATP-binding</keyword>
<comment type="similarity">
    <text evidence="1">Belongs to the protein kinase superfamily. CMGC Ser/Thr protein kinase family. CDC2/CDKX subfamily.</text>
</comment>
<evidence type="ECO:0000256" key="5">
    <source>
        <dbReference type="ARBA" id="ARBA00047811"/>
    </source>
</evidence>
<sequence>MKSPSTWQPAIGFSDRMAITLKIATSFKTAFPESDTSQSQAEARGIESSIYKDASSKEDYYQRCYARIDQLNRLTGDLDEQRPLPTRDPAEQSQKTGQVIGPYPNCTHYTTGLYSTIYKTRLTNSPQTLALKLTMPSQCQPPHNPKREARIITAAKHPNIIPLLETHTLPSSHLLLVFPFQPLDLATLLLEHQPLRTQQAKSIIHDLFSALARLHSLGVIHRDIKPSNILLSSISTPSTAYLADFGIAWSKSDPASEPPTQKITDIGTTSYRPPELLFGRQNYSYEIDLWAAGCVVAEIVEGRGHDWALFDAGELGSELALVKSIFETLGTPDEEVWPEAKELPDWGKMTFVEFPGKDWGQILPNASAKGRDLVGQLVRYQSSERLSAEEVLKHAFLQGDK</sequence>
<feature type="domain" description="Protein kinase" evidence="8">
    <location>
        <begin position="103"/>
        <end position="397"/>
    </location>
</feature>
<dbReference type="Gene3D" id="3.30.200.20">
    <property type="entry name" value="Phosphorylase Kinase, domain 1"/>
    <property type="match status" value="1"/>
</dbReference>
<gene>
    <name evidence="9" type="ORF">N7G274_004915</name>
</gene>
<organism evidence="9 10">
    <name type="scientific">Stereocaulon virgatum</name>
    <dbReference type="NCBI Taxonomy" id="373712"/>
    <lineage>
        <taxon>Eukaryota</taxon>
        <taxon>Fungi</taxon>
        <taxon>Dikarya</taxon>
        <taxon>Ascomycota</taxon>
        <taxon>Pezizomycotina</taxon>
        <taxon>Lecanoromycetes</taxon>
        <taxon>OSLEUM clade</taxon>
        <taxon>Lecanoromycetidae</taxon>
        <taxon>Lecanorales</taxon>
        <taxon>Lecanorineae</taxon>
        <taxon>Stereocaulaceae</taxon>
        <taxon>Stereocaulon</taxon>
    </lineage>
</organism>
<dbReference type="InterPro" id="IPR011009">
    <property type="entry name" value="Kinase-like_dom_sf"/>
</dbReference>
<dbReference type="InterPro" id="IPR050108">
    <property type="entry name" value="CDK"/>
</dbReference>
<evidence type="ECO:0000256" key="2">
    <source>
        <dbReference type="ARBA" id="ARBA00012425"/>
    </source>
</evidence>
<evidence type="ECO:0000313" key="10">
    <source>
        <dbReference type="Proteomes" id="UP001590950"/>
    </source>
</evidence>
<evidence type="ECO:0000256" key="4">
    <source>
        <dbReference type="ARBA" id="ARBA00022840"/>
    </source>
</evidence>